<gene>
    <name evidence="2" type="ORF">FMUND_6736</name>
</gene>
<dbReference type="GO" id="GO:0004672">
    <property type="term" value="F:protein kinase activity"/>
    <property type="evidence" value="ECO:0007669"/>
    <property type="project" value="InterPro"/>
</dbReference>
<organism evidence="2 3">
    <name type="scientific">Fusarium mundagurra</name>
    <dbReference type="NCBI Taxonomy" id="1567541"/>
    <lineage>
        <taxon>Eukaryota</taxon>
        <taxon>Fungi</taxon>
        <taxon>Dikarya</taxon>
        <taxon>Ascomycota</taxon>
        <taxon>Pezizomycotina</taxon>
        <taxon>Sordariomycetes</taxon>
        <taxon>Hypocreomycetidae</taxon>
        <taxon>Hypocreales</taxon>
        <taxon>Nectriaceae</taxon>
        <taxon>Fusarium</taxon>
        <taxon>Fusarium fujikuroi species complex</taxon>
    </lineage>
</organism>
<dbReference type="PANTHER" id="PTHR37542:SF3">
    <property type="entry name" value="PRION-INHIBITION AND PROPAGATION HELO DOMAIN-CONTAINING PROTEIN"/>
    <property type="match status" value="1"/>
</dbReference>
<dbReference type="Gene3D" id="1.10.510.10">
    <property type="entry name" value="Transferase(Phosphotransferase) domain 1"/>
    <property type="match status" value="1"/>
</dbReference>
<dbReference type="AlphaFoldDB" id="A0A8H5YP22"/>
<comment type="caution">
    <text evidence="2">The sequence shown here is derived from an EMBL/GenBank/DDBJ whole genome shotgun (WGS) entry which is preliminary data.</text>
</comment>
<protein>
    <recommendedName>
        <fullName evidence="1">Protein kinase domain-containing protein</fullName>
    </recommendedName>
</protein>
<proteinExistence type="predicted"/>
<dbReference type="InterPro" id="IPR011009">
    <property type="entry name" value="Kinase-like_dom_sf"/>
</dbReference>
<dbReference type="OrthoDB" id="1911848at2759"/>
<evidence type="ECO:0000313" key="2">
    <source>
        <dbReference type="EMBL" id="KAF5715669.1"/>
    </source>
</evidence>
<name>A0A8H5YP22_9HYPO</name>
<dbReference type="PROSITE" id="PS50011">
    <property type="entry name" value="PROTEIN_KINASE_DOM"/>
    <property type="match status" value="1"/>
</dbReference>
<dbReference type="GO" id="GO:0005524">
    <property type="term" value="F:ATP binding"/>
    <property type="evidence" value="ECO:0007669"/>
    <property type="project" value="InterPro"/>
</dbReference>
<dbReference type="InterPro" id="IPR000719">
    <property type="entry name" value="Prot_kinase_dom"/>
</dbReference>
<dbReference type="Proteomes" id="UP000544331">
    <property type="component" value="Unassembled WGS sequence"/>
</dbReference>
<dbReference type="PANTHER" id="PTHR37542">
    <property type="entry name" value="HELO DOMAIN-CONTAINING PROTEIN-RELATED"/>
    <property type="match status" value="1"/>
</dbReference>
<dbReference type="SUPFAM" id="SSF56112">
    <property type="entry name" value="Protein kinase-like (PK-like)"/>
    <property type="match status" value="1"/>
</dbReference>
<dbReference type="EMBL" id="JAAOAN010000221">
    <property type="protein sequence ID" value="KAF5715669.1"/>
    <property type="molecule type" value="Genomic_DNA"/>
</dbReference>
<feature type="domain" description="Protein kinase" evidence="1">
    <location>
        <begin position="1"/>
        <end position="303"/>
    </location>
</feature>
<sequence length="325" mass="36755">MLSGSLTARATLRNRACHLAELMSHRTQRPSGFNILTCIGYFDQAISERFGFAYGFPPNVIRHMPFTLHELLTSSSMPALGTPFKLALSLSRTLNLLHTSGWLHKSIRSNTIAIFRASKTSRPEFESPYLLGFSYSRSDGYAEETFLEQSAIASTNQLYRHPEVQGQHPRRYVASDDIYSLGLVLLEIALWIPLAKIEGRRGTTSNQTPLNLEVIGAAVSALPRRVGIIYTEAFSKSAAEWNAERLRNQNIFYWDVAYCTNYPTYQVQIHGLMVRALLKNYHQKRIAFLQLHNLGRQICTSFYGERIAARRSLGAMGLHLQKIRG</sequence>
<keyword evidence="3" id="KW-1185">Reference proteome</keyword>
<accession>A0A8H5YP22</accession>
<evidence type="ECO:0000259" key="1">
    <source>
        <dbReference type="PROSITE" id="PS50011"/>
    </source>
</evidence>
<evidence type="ECO:0000313" key="3">
    <source>
        <dbReference type="Proteomes" id="UP000544331"/>
    </source>
</evidence>
<reference evidence="2 3" key="1">
    <citation type="submission" date="2020-05" db="EMBL/GenBank/DDBJ databases">
        <title>Identification and distribution of gene clusters putatively required for synthesis of sphingolipid metabolism inhibitors in phylogenetically diverse species of the filamentous fungus Fusarium.</title>
        <authorList>
            <person name="Kim H.-S."/>
            <person name="Busman M."/>
            <person name="Brown D.W."/>
            <person name="Divon H."/>
            <person name="Uhlig S."/>
            <person name="Proctor R.H."/>
        </authorList>
    </citation>
    <scope>NUCLEOTIDE SEQUENCE [LARGE SCALE GENOMIC DNA]</scope>
    <source>
        <strain evidence="2 3">NRRL 66235</strain>
    </source>
</reference>